<proteinExistence type="predicted"/>
<reference evidence="4" key="1">
    <citation type="journal article" date="2019" name="Sci. Rep.">
        <title>Draft genome of Tanacetum cinerariifolium, the natural source of mosquito coil.</title>
        <authorList>
            <person name="Yamashiro T."/>
            <person name="Shiraishi A."/>
            <person name="Satake H."/>
            <person name="Nakayama K."/>
        </authorList>
    </citation>
    <scope>NUCLEOTIDE SEQUENCE</scope>
</reference>
<feature type="compositionally biased region" description="Gly residues" evidence="2">
    <location>
        <begin position="355"/>
        <end position="367"/>
    </location>
</feature>
<feature type="compositionally biased region" description="Low complexity" evidence="2">
    <location>
        <begin position="2289"/>
        <end position="2298"/>
    </location>
</feature>
<evidence type="ECO:0000256" key="1">
    <source>
        <dbReference type="ARBA" id="ARBA00022729"/>
    </source>
</evidence>
<dbReference type="InterPro" id="IPR052711">
    <property type="entry name" value="Zinc_ADH-like"/>
</dbReference>
<feature type="compositionally biased region" description="Basic and acidic residues" evidence="2">
    <location>
        <begin position="2063"/>
        <end position="2072"/>
    </location>
</feature>
<dbReference type="Gene3D" id="3.40.50.2300">
    <property type="match status" value="2"/>
</dbReference>
<feature type="region of interest" description="Disordered" evidence="2">
    <location>
        <begin position="2289"/>
        <end position="2340"/>
    </location>
</feature>
<name>A0A699GGH3_TANCI</name>
<feature type="compositionally biased region" description="Basic and acidic residues" evidence="2">
    <location>
        <begin position="2308"/>
        <end position="2324"/>
    </location>
</feature>
<evidence type="ECO:0000259" key="3">
    <source>
        <dbReference type="SMART" id="SM00829"/>
    </source>
</evidence>
<dbReference type="Gene3D" id="3.90.180.10">
    <property type="entry name" value="Medium-chain alcohol dehydrogenases, catalytic domain"/>
    <property type="match status" value="1"/>
</dbReference>
<feature type="domain" description="Enoyl reductase (ER)" evidence="3">
    <location>
        <begin position="1"/>
        <end position="225"/>
    </location>
</feature>
<feature type="compositionally biased region" description="Low complexity" evidence="2">
    <location>
        <begin position="1966"/>
        <end position="1982"/>
    </location>
</feature>
<gene>
    <name evidence="4" type="ORF">Tci_000559</name>
</gene>
<keyword evidence="1" id="KW-0732">Signal</keyword>
<feature type="compositionally biased region" description="Low complexity" evidence="2">
    <location>
        <begin position="3466"/>
        <end position="3475"/>
    </location>
</feature>
<dbReference type="SUPFAM" id="SSF49899">
    <property type="entry name" value="Concanavalin A-like lectins/glucanases"/>
    <property type="match status" value="1"/>
</dbReference>
<feature type="compositionally biased region" description="Basic residues" evidence="2">
    <location>
        <begin position="2104"/>
        <end position="2117"/>
    </location>
</feature>
<dbReference type="PANTHER" id="PTHR45033:SF2">
    <property type="entry name" value="ZINC-TYPE ALCOHOL DEHYDROGENASE-LIKE PROTEIN C1773.06C"/>
    <property type="match status" value="1"/>
</dbReference>
<dbReference type="Pfam" id="PF00107">
    <property type="entry name" value="ADH_zinc_N"/>
    <property type="match status" value="1"/>
</dbReference>
<dbReference type="CDD" id="cd06342">
    <property type="entry name" value="PBP1_ABC_LIVBP-like"/>
    <property type="match status" value="1"/>
</dbReference>
<feature type="region of interest" description="Disordered" evidence="2">
    <location>
        <begin position="3074"/>
        <end position="3105"/>
    </location>
</feature>
<dbReference type="CDD" id="cd08276">
    <property type="entry name" value="MDR7"/>
    <property type="match status" value="1"/>
</dbReference>
<feature type="compositionally biased region" description="Basic residues" evidence="2">
    <location>
        <begin position="2164"/>
        <end position="2174"/>
    </location>
</feature>
<accession>A0A699GGH3</accession>
<dbReference type="SUPFAM" id="SSF53822">
    <property type="entry name" value="Periplasmic binding protein-like I"/>
    <property type="match status" value="1"/>
</dbReference>
<feature type="compositionally biased region" description="Gly residues" evidence="2">
    <location>
        <begin position="2091"/>
        <end position="2103"/>
    </location>
</feature>
<feature type="compositionally biased region" description="Basic residues" evidence="2">
    <location>
        <begin position="1838"/>
        <end position="1848"/>
    </location>
</feature>
<comment type="caution">
    <text evidence="4">The sequence shown here is derived from an EMBL/GenBank/DDBJ whole genome shotgun (WGS) entry which is preliminary data.</text>
</comment>
<feature type="compositionally biased region" description="Basic and acidic residues" evidence="2">
    <location>
        <begin position="4227"/>
        <end position="4238"/>
    </location>
</feature>
<dbReference type="Gene3D" id="2.60.120.200">
    <property type="match status" value="1"/>
</dbReference>
<dbReference type="InterPro" id="IPR013320">
    <property type="entry name" value="ConA-like_dom_sf"/>
</dbReference>
<organism evidence="4">
    <name type="scientific">Tanacetum cinerariifolium</name>
    <name type="common">Dalmatian daisy</name>
    <name type="synonym">Chrysanthemum cinerariifolium</name>
    <dbReference type="NCBI Taxonomy" id="118510"/>
    <lineage>
        <taxon>Eukaryota</taxon>
        <taxon>Viridiplantae</taxon>
        <taxon>Streptophyta</taxon>
        <taxon>Embryophyta</taxon>
        <taxon>Tracheophyta</taxon>
        <taxon>Spermatophyta</taxon>
        <taxon>Magnoliopsida</taxon>
        <taxon>eudicotyledons</taxon>
        <taxon>Gunneridae</taxon>
        <taxon>Pentapetalae</taxon>
        <taxon>asterids</taxon>
        <taxon>campanulids</taxon>
        <taxon>Asterales</taxon>
        <taxon>Asteraceae</taxon>
        <taxon>Asteroideae</taxon>
        <taxon>Anthemideae</taxon>
        <taxon>Anthemidinae</taxon>
        <taxon>Tanacetum</taxon>
    </lineage>
</organism>
<feature type="region of interest" description="Disordered" evidence="2">
    <location>
        <begin position="2063"/>
        <end position="2209"/>
    </location>
</feature>
<feature type="compositionally biased region" description="Basic residues" evidence="2">
    <location>
        <begin position="394"/>
        <end position="409"/>
    </location>
</feature>
<dbReference type="GO" id="GO:0016491">
    <property type="term" value="F:oxidoreductase activity"/>
    <property type="evidence" value="ECO:0007669"/>
    <property type="project" value="InterPro"/>
</dbReference>
<protein>
    <recommendedName>
        <fullName evidence="3">Enoyl reductase (ER) domain-containing protein</fullName>
    </recommendedName>
</protein>
<dbReference type="Gene3D" id="3.40.50.720">
    <property type="entry name" value="NAD(P)-binding Rossmann-like Domain"/>
    <property type="match status" value="1"/>
</dbReference>
<feature type="region of interest" description="Disordered" evidence="2">
    <location>
        <begin position="1802"/>
        <end position="1824"/>
    </location>
</feature>
<feature type="region of interest" description="Disordered" evidence="2">
    <location>
        <begin position="3458"/>
        <end position="3477"/>
    </location>
</feature>
<dbReference type="InterPro" id="IPR036291">
    <property type="entry name" value="NAD(P)-bd_dom_sf"/>
</dbReference>
<feature type="compositionally biased region" description="Basic and acidic residues" evidence="2">
    <location>
        <begin position="3074"/>
        <end position="3090"/>
    </location>
</feature>
<dbReference type="SMART" id="SM00829">
    <property type="entry name" value="PKS_ER"/>
    <property type="match status" value="1"/>
</dbReference>
<evidence type="ECO:0000313" key="4">
    <source>
        <dbReference type="EMBL" id="GEU28581.1"/>
    </source>
</evidence>
<dbReference type="EMBL" id="BKCJ010000009">
    <property type="protein sequence ID" value="GEU28581.1"/>
    <property type="molecule type" value="Genomic_DNA"/>
</dbReference>
<feature type="region of interest" description="Disordered" evidence="2">
    <location>
        <begin position="343"/>
        <end position="414"/>
    </location>
</feature>
<feature type="region of interest" description="Disordered" evidence="2">
    <location>
        <begin position="1837"/>
        <end position="1864"/>
    </location>
</feature>
<dbReference type="InterPro" id="IPR028081">
    <property type="entry name" value="Leu-bd"/>
</dbReference>
<feature type="region of interest" description="Disordered" evidence="2">
    <location>
        <begin position="1945"/>
        <end position="1994"/>
    </location>
</feature>
<dbReference type="Pfam" id="PF13458">
    <property type="entry name" value="Peripla_BP_6"/>
    <property type="match status" value="1"/>
</dbReference>
<dbReference type="SUPFAM" id="SSF51735">
    <property type="entry name" value="NAD(P)-binding Rossmann-fold domains"/>
    <property type="match status" value="1"/>
</dbReference>
<dbReference type="InterPro" id="IPR028082">
    <property type="entry name" value="Peripla_BP_I"/>
</dbReference>
<feature type="region of interest" description="Disordered" evidence="2">
    <location>
        <begin position="4209"/>
        <end position="4238"/>
    </location>
</feature>
<dbReference type="SUPFAM" id="SSF56300">
    <property type="entry name" value="Metallo-dependent phosphatases"/>
    <property type="match status" value="1"/>
</dbReference>
<dbReference type="InterPro" id="IPR029052">
    <property type="entry name" value="Metallo-depent_PP-like"/>
</dbReference>
<evidence type="ECO:0000256" key="2">
    <source>
        <dbReference type="SAM" id="MobiDB-lite"/>
    </source>
</evidence>
<dbReference type="InterPro" id="IPR013149">
    <property type="entry name" value="ADH-like_C"/>
</dbReference>
<dbReference type="PANTHER" id="PTHR45033">
    <property type="match status" value="1"/>
</dbReference>
<sequence length="4238" mass="454551">MPLPGGLAEFMIIHEDSAVRAPAGMTDEEAATLPIAALTAWYALMDVGRLQPGQTVLVQGTGGVSIFAAQIAMAQGARVIATSSSDANLEKVKALGVSHGINYRTQPDWAREVLALTGGKGVDVTIDVAGGDGINQSVQATKAAGVVAQVGFLTGQVAQLALMPLIFRQTTLRGIAVAPRSAFDRMNPFLDRHGIKPVIDQVYAFDQAVQAFEHLARGPFGKVVIRIADSVAKAGHAQRSHTRKRRTIAAPHAAQNGPGVGVHAVGGWPAGRLRRRQRRHRQHCARHASRHRARPDLELCAGRAARHPVLCALRDVGREQPVPAPLRQRAVCRPDQLGGAPCAGAQHPVFDPPGRRGGPGGQTGTVEGGRQRHAGAGGGQAAVFYPGRQSRCAQRPRLRRRPDPRHGRPARAGQRALPAMDQQFLVLSLSWRISDAGIAWARKVLADHPALPVILVNHQLLNIAPDAVSPVETGYGKMIWEKLIRDNDQIFMTLNGHHHGAARLTKTNDFGNAVEEMVVDYQMAYQGGNGLMRLYEFDLTNQQIKVLSFSPWVPIKPADTLNAFDRAVLTEANEVFTIKIDFAKRFARFAPAFGAGTATVASPLVDQAKALVLKGYTEPAVVTPAAPRDADDYPKVASTVAHWRFFGGANGALVAPGERIADVTGANPLARDQLNQDGVAGAQAGDVVWSSDHHRLSSAPGSVGFLNTDKNAPRLSYFVTDATAAINAQTFATSGYTIEAFIRIDPAWVNSKHAWMNIMTRDGRRGDLAGFSGGDAESPPLLFAISSLREVQWEVVPDIAGTRGGLASWSGEIIAGNWVHIAIVNDPVTHDTVMYVEGAPVLRNSSNVVGLATLSASARWVVGGGSWDGERADGFFGNIGEARESRSCAESLQLVQLRPRLRGVRLECRQHGPVHAAQLLVHHVQPLVAAQRGAVAFEKIPVQRIERAGAAAGARFFVVVAALAVVAHAVDVGRARHVRFGGQQAAVGELAHAQRVGQLHPFEGVDVHAQVPLVQRLRRQARQQREIPDYHQAVDVVGVRVFQRLADGRGQAAHAGVARPEPVRQRRGVVEGVQFIVARHAVPVDAAHVLAPAQDLPDKAFGCRQRRRAFFMRAQYPVHHLARRQHLDVHGKRQQRVEQAPRLETHRILELAEVGQGVLDETLELRQRFVAVERPAETGGVRRAEAFRARRFDGRPQRAVVVPAAQVGRLPRDAFPRCAVVMVEVPLTAGRLAVVGHQDAVAHAHVAVKMLHQPAVAAREQLRRLVARRIKMFGVGQRGGDGQCGRVIGQLAIEPVFVGRLPRERLRVVARDQPVEIGRQRLQVVGIVDGEVMHAVAGIAQLLRKIAHGGKDGDDFLRVMEDVVGFLAHLHHHEHDMRLRRRGPGEPAVQAVELIAQDQLERGRRHPERLRAAQHRSGGQQFVDQGQRAFAGQRVRAELGQRGIAQQGAGIELVQVDLAHGPAGVAPLADFLVVQQHHVGMARVAQDFRVQRVDLVAAAFEHLQVQAVAVAQHTGDPVFGVPGVRLLHDGGDAAHRGVRGGKAGGRVLEEGAVHDAVDHARIHVLDAAPLHAKMVRFHDNRQAVGLHFLLQQVGQLHHGFFLDLRAAHDPAGQARVFRQPDQVRMLVGHHADPHLADHGAQVVRARAAHRDGADDHQLVQVGGVGKFGHGRHVHVTAAEDFGHVHLGHAARRVLRVMVAHGVDHQAFQHLLHMAAHFVEQRIELARFDIGGDVVVGVEARVAGDQACADALGGGGGDRQVCRLRLGGHAVIQSEYKIIGVENNRCRDFRAAAAAALRHRPAAPAPVPSACGRGPRCGPVDAGRRRRQRRQLLVVQAARRGRRGRRRGRAAAAGIGGGAQQRHLGGVRRRARHQAIVFAQAAHGGAVAKPVQHHDRAHRHGGAGGGHHRQVVGGHFRRFDQEHVGFHAGQRHGRMVELLAAGDDVEHGRGADRAQLARQRAARHGQRQQPRFGVGAAGSRAGQGLQGGGVQPGHGADRVAQVHHAFEQAQAAHLLGRIQALAARRTAGIGHAIAPLPHAQRLHRQARQARGHAAAVARAACGELHDRHPPPHCRDRRRPGRPVLRPASAGRGLPGHGVRQGTGRGRAHEHAARRRLAVRPRGPVFHGARQPVSRRGGALGGRRRGRPVGAEADRVRPQRPQARAGQHRALRRHSAHERPGGMAGGQPERAHGPHHRRHAARGPGTPGRRLAPALARTWRPSRPVRCAGAGAAVRAGGGAAAAAAAAHRHAVGRSGHAALLDPDAALPHAVHAGVRRGVRPCQPAALDRLRQQQAGAARRPGVDAAGQRAMERRPPGRRCGQRERGPAGGVCRAGRAAARRRRRPPLALREGGTVAARPRRVVAGRAGGSVRRLARRRPRGRRCIDIERLDEIMVETGRERRFAVLAAAVACHCHQRGVGAGGQDAQPARQVVAAQIRQADIEQAQLRHDPLRRLQRIVRGMGHRHVVAHRGEQQLQRVGGIDVVIHHQHAQAVGGRRNDRVRGRCDVRHGGRQRNGERTAFLVAAALHRHFAAVQFHQHPDQRQAETQAALGPVRVAVGLGEQFEHAAAQLGRHADAVVADDDAHHVAVRLHAQPEQAARRRVLGRVAQHIDQHLHQPFMVAHHLQRFFRQHQLETVLLGLHHRFRLFDGVRHDGGHRQRRARDGDQAARHARHVQQVVDQARHVVHLAHHDAGRAVHRLGRGVAAAQQLGAGADGRERVAQLVRQHGQEFILALVGQPQLRLRPQVLLFLFLQRRGHGVERARQFADLLLAVMDAAARAQHAGRDAVGGGGQHFYPAQHQHVAHEPRGQHRQQQRRAQRQQVHHLVVARHGGDVVERYADGDHVVGQAVGAHAGKAVQAHDAVGTRELHRLVGRAGHGRTQFGPDRLAEPGFRVGLARDDLAFRIRRHQHRAGRQLDVGHEAIELGEIERGKHDGAHLLVVVEHGIGEVDRVFLDHAAEDIAARHETLEVHGAAEMRAVAQVDRHRRRYRAAGDVAVELDHAEVGIVGILALDVVEQVAAVFLVAQQVGHAGQVAQDLARAFERLRLVGGGQVGQALQVFLGHFNGVTVLAHAADDGHHGDGRNGQRHQQEQPAAQAVEAKEQEGHASAIAPEGGNFHNIFKDLYRQHPTKYPTMYPTKHPTKHLTKHLSKRPAHARKMALSLALAAIAGTVHAEDIIRIGHAAGTSGTAAHLGKDNENGARMAVDELNAKGVVIGGKKVKIVLQAEDDASDPKQGTAVAQKLVDARVAGVIGHQVSGTTIPASRIYYNAGIPQISPSASNPQYTRQRFASAFRNIANDEQQGAALARYALQNVKAKRIAVIDDRTAYGKGLADEFVKNVRRLGPAAGATIVSTQFTNDKATDFNAILTAVKATKPDLLFYGGMDAVAAPMLRQMKQLGFPIKFMGGDGMCSDSVPRLAGDGMNDDQVLCAEAGGVEPAQEKALTDFKAAYKKRGIGRSGQVPAIPGQDQPQGRDGQYRVRCARRHQGRRADHFYVQEWQAGEGGGARRTEAAAAGTGTGTARTGAEIPLALVAVAVDAAEAVRQSHVKHAAVEAAGAGLAQRGAVDHGFHLVAVEDVGHVGHQVPLRRQRMAHAHVQRVVGRTVALARQRLALHLQRQLHLGGGRELVVQARPAAERVGGAGGEHAGVVLRTLLAAHQVAAGVERERGRELAADGKFQPARVAAFAVLARGEQHIVVDEITVVDNGVRVAPVEAAQIGFQAGDLGLVAHFERIGLGRLQRRVARRDVELVAVRHVRIEVVRLRAAQPARVGKAHIGVVRHLVGGKQAGNDIDIAVLCGDVAGDLVNIHVRVLGAQAAQQTPVVGQAHLVRAVQREHGFLEVEAVGARRVHRGDCRHRIDVGVQRVELIGGACRLVADVGGAAPERAAVVAREVDHAGAGVAVLERARVGQSRRGVVVGVMGVVVVVGRRHAQIDLERFAGQFSLVVVAGAPAVVPGVAAAGGGAHVVGRGTEAGGAVHIVLARALVVAASHVRQAAGQGIGLIEVVAHGAVGAHHVVEALAYRILAAVHILAGAVVEPVAAHVRRGIAAVVAHIEAALEAPRALVIAAVDGAVVAALGTDVGVDGTEAARLAVAAHDQIQDRTAAAFVAELGAGIVDHFHRFDIVGRHGLQGRAAAVALQHGGRFAVDQDLHVAAAAQRHRAVRIDSHRRHVVQGVGGGAVGAGDVGLDVVHLAVDAVGGALRGHGDGRDHGAILGGRRRPGPDGARLDRGGRRGRR</sequence>
<dbReference type="Pfam" id="PF13385">
    <property type="entry name" value="Laminin_G_3"/>
    <property type="match status" value="1"/>
</dbReference>
<dbReference type="InterPro" id="IPR020843">
    <property type="entry name" value="ER"/>
</dbReference>